<dbReference type="AlphaFoldDB" id="A0A923IWP2"/>
<keyword evidence="3" id="KW-1185">Reference proteome</keyword>
<organism evidence="2 3">
    <name type="scientific">Pedobacter planticolens</name>
    <dbReference type="NCBI Taxonomy" id="2679964"/>
    <lineage>
        <taxon>Bacteria</taxon>
        <taxon>Pseudomonadati</taxon>
        <taxon>Bacteroidota</taxon>
        <taxon>Sphingobacteriia</taxon>
        <taxon>Sphingobacteriales</taxon>
        <taxon>Sphingobacteriaceae</taxon>
        <taxon>Pedobacter</taxon>
    </lineage>
</organism>
<dbReference type="PROSITE" id="PS50995">
    <property type="entry name" value="HTH_MARR_2"/>
    <property type="match status" value="1"/>
</dbReference>
<dbReference type="GO" id="GO:0006950">
    <property type="term" value="P:response to stress"/>
    <property type="evidence" value="ECO:0007669"/>
    <property type="project" value="TreeGrafter"/>
</dbReference>
<dbReference type="InterPro" id="IPR036388">
    <property type="entry name" value="WH-like_DNA-bd_sf"/>
</dbReference>
<protein>
    <submittedName>
        <fullName evidence="2">MarR family transcriptional regulator</fullName>
    </submittedName>
</protein>
<dbReference type="InterPro" id="IPR000835">
    <property type="entry name" value="HTH_MarR-typ"/>
</dbReference>
<dbReference type="PANTHER" id="PTHR33164:SF99">
    <property type="entry name" value="MARR FAMILY REGULATORY PROTEIN"/>
    <property type="match status" value="1"/>
</dbReference>
<reference evidence="2" key="1">
    <citation type="submission" date="2019-11" db="EMBL/GenBank/DDBJ databases">
        <title>Description of Pedobacter sp. LMG 31464T.</title>
        <authorList>
            <person name="Carlier A."/>
            <person name="Qi S."/>
            <person name="Vandamme P."/>
        </authorList>
    </citation>
    <scope>NUCLEOTIDE SEQUENCE</scope>
    <source>
        <strain evidence="2">LMG 31464</strain>
    </source>
</reference>
<proteinExistence type="predicted"/>
<name>A0A923IWP2_9SPHI</name>
<dbReference type="PANTHER" id="PTHR33164">
    <property type="entry name" value="TRANSCRIPTIONAL REGULATOR, MARR FAMILY"/>
    <property type="match status" value="1"/>
</dbReference>
<dbReference type="Gene3D" id="1.10.10.10">
    <property type="entry name" value="Winged helix-like DNA-binding domain superfamily/Winged helix DNA-binding domain"/>
    <property type="match status" value="1"/>
</dbReference>
<sequence length="149" mass="16950">MLVQKETKTSNPENIFQKTLVNITHTFHWSSQQVKDTLLPFDITQQQYNVLKIIKAQYPSPSTVGLIQAKIVDKMSDTSRIVDRLIQKGYVEKTVNTYDKRAVDIIISENGLSLLKEISKKIDFSTLIAPNLTAEEAEKLNVLLDKMRG</sequence>
<dbReference type="RefSeq" id="WP_182922057.1">
    <property type="nucleotide sequence ID" value="NZ_WNXD01000001.1"/>
</dbReference>
<dbReference type="SMART" id="SM00347">
    <property type="entry name" value="HTH_MARR"/>
    <property type="match status" value="1"/>
</dbReference>
<dbReference type="GO" id="GO:0003700">
    <property type="term" value="F:DNA-binding transcription factor activity"/>
    <property type="evidence" value="ECO:0007669"/>
    <property type="project" value="InterPro"/>
</dbReference>
<dbReference type="Proteomes" id="UP000601055">
    <property type="component" value="Unassembled WGS sequence"/>
</dbReference>
<evidence type="ECO:0000259" key="1">
    <source>
        <dbReference type="PROSITE" id="PS50995"/>
    </source>
</evidence>
<dbReference type="EMBL" id="WNXD01000001">
    <property type="protein sequence ID" value="MBB2145407.1"/>
    <property type="molecule type" value="Genomic_DNA"/>
</dbReference>
<evidence type="ECO:0000313" key="3">
    <source>
        <dbReference type="Proteomes" id="UP000601055"/>
    </source>
</evidence>
<dbReference type="PRINTS" id="PR00598">
    <property type="entry name" value="HTHMARR"/>
</dbReference>
<dbReference type="SUPFAM" id="SSF46785">
    <property type="entry name" value="Winged helix' DNA-binding domain"/>
    <property type="match status" value="1"/>
</dbReference>
<gene>
    <name evidence="2" type="ORF">GM921_07925</name>
</gene>
<dbReference type="Pfam" id="PF01047">
    <property type="entry name" value="MarR"/>
    <property type="match status" value="1"/>
</dbReference>
<dbReference type="InterPro" id="IPR039422">
    <property type="entry name" value="MarR/SlyA-like"/>
</dbReference>
<accession>A0A923IWP2</accession>
<dbReference type="InterPro" id="IPR036390">
    <property type="entry name" value="WH_DNA-bd_sf"/>
</dbReference>
<feature type="domain" description="HTH marR-type" evidence="1">
    <location>
        <begin position="13"/>
        <end position="149"/>
    </location>
</feature>
<evidence type="ECO:0000313" key="2">
    <source>
        <dbReference type="EMBL" id="MBB2145407.1"/>
    </source>
</evidence>
<comment type="caution">
    <text evidence="2">The sequence shown here is derived from an EMBL/GenBank/DDBJ whole genome shotgun (WGS) entry which is preliminary data.</text>
</comment>